<evidence type="ECO:0008006" key="4">
    <source>
        <dbReference type="Google" id="ProtNLM"/>
    </source>
</evidence>
<dbReference type="GO" id="GO:0019441">
    <property type="term" value="P:L-tryptophan catabolic process to kynurenine"/>
    <property type="evidence" value="ECO:0007669"/>
    <property type="project" value="InterPro"/>
</dbReference>
<evidence type="ECO:0000313" key="3">
    <source>
        <dbReference type="Proteomes" id="UP000028701"/>
    </source>
</evidence>
<dbReference type="PANTHER" id="PTHR31118">
    <property type="entry name" value="CYCLASE-LIKE PROTEIN 2"/>
    <property type="match status" value="1"/>
</dbReference>
<organism evidence="2 3">
    <name type="scientific">Agrobacterium rubi TR3 = NBRC 13261</name>
    <dbReference type="NCBI Taxonomy" id="1368415"/>
    <lineage>
        <taxon>Bacteria</taxon>
        <taxon>Pseudomonadati</taxon>
        <taxon>Pseudomonadota</taxon>
        <taxon>Alphaproteobacteria</taxon>
        <taxon>Hyphomicrobiales</taxon>
        <taxon>Rhizobiaceae</taxon>
        <taxon>Rhizobium/Agrobacterium group</taxon>
        <taxon>Agrobacterium</taxon>
    </lineage>
</organism>
<dbReference type="eggNOG" id="COG1878">
    <property type="taxonomic scope" value="Bacteria"/>
</dbReference>
<comment type="caution">
    <text evidence="2">The sequence shown here is derived from an EMBL/GenBank/DDBJ whole genome shotgun (WGS) entry which is preliminary data.</text>
</comment>
<dbReference type="Pfam" id="PF04199">
    <property type="entry name" value="Cyclase"/>
    <property type="match status" value="1"/>
</dbReference>
<feature type="compositionally biased region" description="Polar residues" evidence="1">
    <location>
        <begin position="238"/>
        <end position="250"/>
    </location>
</feature>
<dbReference type="Proteomes" id="UP000028701">
    <property type="component" value="Unassembled WGS sequence"/>
</dbReference>
<dbReference type="OrthoDB" id="9777007at2"/>
<dbReference type="SUPFAM" id="SSF102198">
    <property type="entry name" value="Putative cyclase"/>
    <property type="match status" value="1"/>
</dbReference>
<proteinExistence type="predicted"/>
<dbReference type="PANTHER" id="PTHR31118:SF12">
    <property type="entry name" value="CYCLASE-LIKE PROTEIN 2"/>
    <property type="match status" value="1"/>
</dbReference>
<feature type="region of interest" description="Disordered" evidence="1">
    <location>
        <begin position="238"/>
        <end position="259"/>
    </location>
</feature>
<dbReference type="RefSeq" id="WP_052816113.1">
    <property type="nucleotide sequence ID" value="NZ_BBJU01000023.1"/>
</dbReference>
<gene>
    <name evidence="2" type="ORF">RRU01S_23_00090</name>
</gene>
<reference evidence="2 3" key="1">
    <citation type="submission" date="2014-08" db="EMBL/GenBank/DDBJ databases">
        <title>Whole genome shotgun sequence of Rhizobium rubi NBRC 13261.</title>
        <authorList>
            <person name="Katano-Makiyama Y."/>
            <person name="Hosoyama A."/>
            <person name="Hashimoto M."/>
            <person name="Hosoyama Y."/>
            <person name="Noguchi M."/>
            <person name="Tsuchikane K."/>
            <person name="Uohara A."/>
            <person name="Ohji S."/>
            <person name="Ichikawa N."/>
            <person name="Kimura A."/>
            <person name="Yamazoe A."/>
            <person name="Fujita N."/>
        </authorList>
    </citation>
    <scope>NUCLEOTIDE SEQUENCE [LARGE SCALE GENOMIC DNA]</scope>
    <source>
        <strain evidence="2 3">NBRC 13261</strain>
    </source>
</reference>
<accession>A0A081CZ38</accession>
<protein>
    <recommendedName>
        <fullName evidence="4">Cyclase</fullName>
    </recommendedName>
</protein>
<dbReference type="InterPro" id="IPR037175">
    <property type="entry name" value="KFase_sf"/>
</dbReference>
<evidence type="ECO:0000313" key="2">
    <source>
        <dbReference type="EMBL" id="GAK71934.1"/>
    </source>
</evidence>
<dbReference type="AlphaFoldDB" id="A0A081CZ38"/>
<evidence type="ECO:0000256" key="1">
    <source>
        <dbReference type="SAM" id="MobiDB-lite"/>
    </source>
</evidence>
<dbReference type="EMBL" id="BBJU01000023">
    <property type="protein sequence ID" value="GAK71934.1"/>
    <property type="molecule type" value="Genomic_DNA"/>
</dbReference>
<dbReference type="GO" id="GO:0004061">
    <property type="term" value="F:arylformamidase activity"/>
    <property type="evidence" value="ECO:0007669"/>
    <property type="project" value="InterPro"/>
</dbReference>
<dbReference type="InterPro" id="IPR007325">
    <property type="entry name" value="KFase/CYL"/>
</dbReference>
<name>A0A081CZ38_9HYPH</name>
<dbReference type="Gene3D" id="3.50.30.50">
    <property type="entry name" value="Putative cyclase"/>
    <property type="match status" value="1"/>
</dbReference>
<sequence>MKTVDFTALFDKDVTDFIDLTHPMKVGMPVWPTHPAFCQEVVESFERGDLACNHALCLSEHSGTHFDAPSHFVPNGKSIDKIALSHFFGRMATIDARDCTPCEAVDVARIIEFEEKHGAIQAGDAVFFHFGWDQYWNDPAPHERFLRDWPGLSQEASEYLWDRDVSIVGSDCLSIDHYGSTDFPAHNVLLGAGILVGENFANLGRLPPYCSLIALPLAIAGGSGSPVRAVALVESSTHSSLRQDPSNPAQAGSILRTKA</sequence>